<sequence length="323" mass="35016">MSLPVGHSERPGDPSLYYRDSAGWPVGGEHWVPRLYRGVHDRLGEMEVLLELQFRGILRRLEEVRAVRAGEWPAWCWMPIAEVARVLHEEYDYGAGPHYVTAQNPRYGLSAESDLGKDAARIAALGAFWAGGQHVVVLGAMGGAGSGAARFPRDLLSRWPSPCVYFAGWPAGGGAAGAFAHLEWNCAERRAELRVVLDSETPSLAGLIAHTVHLTGRTPAESAASMWLAAVMEDRVERGDDRLFDIVYNDAFTTAVTHAVSEGRGWLAAAGRLTDVAFHEAASVFGLAASTPWPPPRRPGALGPMLWLDEAVVDLPHGRPCGR</sequence>
<reference evidence="2" key="1">
    <citation type="submission" date="2016-10" db="EMBL/GenBank/DDBJ databases">
        <authorList>
            <person name="Varghese N."/>
            <person name="Submissions S."/>
        </authorList>
    </citation>
    <scope>NUCLEOTIDE SEQUENCE [LARGE SCALE GENOMIC DNA]</scope>
    <source>
        <strain evidence="2">CGMCC 4.3510</strain>
    </source>
</reference>
<dbReference type="EMBL" id="FONG01000036">
    <property type="protein sequence ID" value="SFF90822.1"/>
    <property type="molecule type" value="Genomic_DNA"/>
</dbReference>
<proteinExistence type="predicted"/>
<name>A0A1I2MH73_9ACTN</name>
<accession>A0A1I2MH73</accession>
<keyword evidence="2" id="KW-1185">Reference proteome</keyword>
<protein>
    <submittedName>
        <fullName evidence="1">Uncharacterized protein</fullName>
    </submittedName>
</protein>
<dbReference type="Proteomes" id="UP000199323">
    <property type="component" value="Unassembled WGS sequence"/>
</dbReference>
<gene>
    <name evidence="1" type="ORF">SAMN05216251_13611</name>
</gene>
<dbReference type="AlphaFoldDB" id="A0A1I2MH73"/>
<evidence type="ECO:0000313" key="1">
    <source>
        <dbReference type="EMBL" id="SFF90822.1"/>
    </source>
</evidence>
<evidence type="ECO:0000313" key="2">
    <source>
        <dbReference type="Proteomes" id="UP000199323"/>
    </source>
</evidence>
<organism evidence="1 2">
    <name type="scientific">Actinacidiphila alni</name>
    <dbReference type="NCBI Taxonomy" id="380248"/>
    <lineage>
        <taxon>Bacteria</taxon>
        <taxon>Bacillati</taxon>
        <taxon>Actinomycetota</taxon>
        <taxon>Actinomycetes</taxon>
        <taxon>Kitasatosporales</taxon>
        <taxon>Streptomycetaceae</taxon>
        <taxon>Actinacidiphila</taxon>
    </lineage>
</organism>